<dbReference type="Gramene" id="QL12p038460:mrna">
    <property type="protein sequence ID" value="QL12p038460:mrna"/>
    <property type="gene ID" value="QL12p038460"/>
</dbReference>
<organism evidence="2 3">
    <name type="scientific">Quercus lobata</name>
    <name type="common">Valley oak</name>
    <dbReference type="NCBI Taxonomy" id="97700"/>
    <lineage>
        <taxon>Eukaryota</taxon>
        <taxon>Viridiplantae</taxon>
        <taxon>Streptophyta</taxon>
        <taxon>Embryophyta</taxon>
        <taxon>Tracheophyta</taxon>
        <taxon>Spermatophyta</taxon>
        <taxon>Magnoliopsida</taxon>
        <taxon>eudicotyledons</taxon>
        <taxon>Gunneridae</taxon>
        <taxon>Pentapetalae</taxon>
        <taxon>rosids</taxon>
        <taxon>fabids</taxon>
        <taxon>Fagales</taxon>
        <taxon>Fagaceae</taxon>
        <taxon>Quercus</taxon>
    </lineage>
</organism>
<dbReference type="InParanoid" id="A0A7N2N525"/>
<keyword evidence="3" id="KW-1185">Reference proteome</keyword>
<reference evidence="2 3" key="1">
    <citation type="journal article" date="2016" name="G3 (Bethesda)">
        <title>First Draft Assembly and Annotation of the Genome of a California Endemic Oak Quercus lobata Nee (Fagaceae).</title>
        <authorList>
            <person name="Sork V.L."/>
            <person name="Fitz-Gibbon S.T."/>
            <person name="Puiu D."/>
            <person name="Crepeau M."/>
            <person name="Gugger P.F."/>
            <person name="Sherman R."/>
            <person name="Stevens K."/>
            <person name="Langley C.H."/>
            <person name="Pellegrini M."/>
            <person name="Salzberg S.L."/>
        </authorList>
    </citation>
    <scope>NUCLEOTIDE SEQUENCE [LARGE SCALE GENOMIC DNA]</scope>
    <source>
        <strain evidence="2 3">cv. SW786</strain>
    </source>
</reference>
<evidence type="ECO:0000313" key="3">
    <source>
        <dbReference type="Proteomes" id="UP000594261"/>
    </source>
</evidence>
<dbReference type="EnsemblPlants" id="QL12p038460:mrna">
    <property type="protein sequence ID" value="QL12p038460:mrna"/>
    <property type="gene ID" value="QL12p038460"/>
</dbReference>
<evidence type="ECO:0000313" key="2">
    <source>
        <dbReference type="EnsemblPlants" id="QL12p038460:mrna"/>
    </source>
</evidence>
<feature type="region of interest" description="Disordered" evidence="1">
    <location>
        <begin position="267"/>
        <end position="317"/>
    </location>
</feature>
<feature type="compositionally biased region" description="Low complexity" evidence="1">
    <location>
        <begin position="267"/>
        <end position="287"/>
    </location>
</feature>
<sequence>MSCDKASTPSTAPRWKGAKCTTEHPMHVLRANHMSLASLRPNQFGMKQGIPVDVDTSTELHKITLQGKLDRKWVEVHATHILSWDAHAATADVPPFHKEMSYNDEYMVWFHPRTLRHITKEISYCDTLIYTDCINALKAVEEIGQLTLDDARVVSNTSEPIVGRDQQASGRQGHEGRQSSQRHTSNRRPTSSQRHTSGRRHTLVHDHTMEEANQTADEMCLDTRYDLGCHATSPLPSIAHDDAGPSHTFAHRDTSWSPSMTCDDTCPPISSTTSPLPTIRTSPPSITGIAPPDVRDRDEMKFMPTPGQPTPCAVPPE</sequence>
<name>A0A7N2N525_QUELO</name>
<feature type="region of interest" description="Disordered" evidence="1">
    <location>
        <begin position="157"/>
        <end position="205"/>
    </location>
</feature>
<evidence type="ECO:0000256" key="1">
    <source>
        <dbReference type="SAM" id="MobiDB-lite"/>
    </source>
</evidence>
<dbReference type="AlphaFoldDB" id="A0A7N2N525"/>
<feature type="compositionally biased region" description="Polar residues" evidence="1">
    <location>
        <begin position="178"/>
        <end position="195"/>
    </location>
</feature>
<accession>A0A7N2N525</accession>
<protein>
    <submittedName>
        <fullName evidence="2">Uncharacterized protein</fullName>
    </submittedName>
</protein>
<feature type="compositionally biased region" description="Pro residues" evidence="1">
    <location>
        <begin position="306"/>
        <end position="317"/>
    </location>
</feature>
<dbReference type="EMBL" id="LRBV02000012">
    <property type="status" value="NOT_ANNOTATED_CDS"/>
    <property type="molecule type" value="Genomic_DNA"/>
</dbReference>
<dbReference type="Proteomes" id="UP000594261">
    <property type="component" value="Chromosome 12"/>
</dbReference>
<reference evidence="2" key="2">
    <citation type="submission" date="2021-01" db="UniProtKB">
        <authorList>
            <consortium name="EnsemblPlants"/>
        </authorList>
    </citation>
    <scope>IDENTIFICATION</scope>
</reference>
<proteinExistence type="predicted"/>